<dbReference type="Proteomes" id="UP000316706">
    <property type="component" value="Unassembled WGS sequence"/>
</dbReference>
<reference evidence="1 2" key="1">
    <citation type="submission" date="2019-06" db="EMBL/GenBank/DDBJ databases">
        <title>Sequencing the genomes of 1000 actinobacteria strains.</title>
        <authorList>
            <person name="Klenk H.-P."/>
        </authorList>
    </citation>
    <scope>NUCLEOTIDE SEQUENCE [LARGE SCALE GENOMIC DNA]</scope>
    <source>
        <strain evidence="1 2">DSM 45043</strain>
    </source>
</reference>
<dbReference type="OrthoDB" id="3281520at2"/>
<comment type="caution">
    <text evidence="1">The sequence shown here is derived from an EMBL/GenBank/DDBJ whole genome shotgun (WGS) entry which is preliminary data.</text>
</comment>
<evidence type="ECO:0000313" key="2">
    <source>
        <dbReference type="Proteomes" id="UP000316706"/>
    </source>
</evidence>
<sequence length="325" mass="34725">MPFPAARSALPLAKRLLVFLPMAFTRRLLPDVRYPDTVAAPGGRVRLADEPVFAAAAARARNADRAEIERVALRCSEFNAINNALEDGADLRGLVIGETTLRDDLTPVLPGDGGVPSARAVFEDLLRGHDVPLDGEAQVDALLFVHPSPPGRVMAQIDFVVAHPAVAGSRLVESFAAHGTTWREAIRGALHLFERASLHPLIDGLLRPGSVPDQVQRTRYEHPGGAFDLVLGPQLTMFADRPVPPAGPVLDRLTEALRAEPLSREVHGLRLFVAYRDGELLTNEVLLDGEPWPGGEAVTAAAAAPLAEGLVAVRVFGLLVPVDAA</sequence>
<keyword evidence="2" id="KW-1185">Reference proteome</keyword>
<evidence type="ECO:0000313" key="1">
    <source>
        <dbReference type="EMBL" id="TQM68534.1"/>
    </source>
</evidence>
<dbReference type="AlphaFoldDB" id="A0A543ID88"/>
<protein>
    <submittedName>
        <fullName evidence="1">Uncharacterized protein</fullName>
    </submittedName>
</protein>
<organism evidence="1 2">
    <name type="scientific">Actinomadura hallensis</name>
    <dbReference type="NCBI Taxonomy" id="337895"/>
    <lineage>
        <taxon>Bacteria</taxon>
        <taxon>Bacillati</taxon>
        <taxon>Actinomycetota</taxon>
        <taxon>Actinomycetes</taxon>
        <taxon>Streptosporangiales</taxon>
        <taxon>Thermomonosporaceae</taxon>
        <taxon>Actinomadura</taxon>
    </lineage>
</organism>
<proteinExistence type="predicted"/>
<dbReference type="EMBL" id="VFPO01000001">
    <property type="protein sequence ID" value="TQM68534.1"/>
    <property type="molecule type" value="Genomic_DNA"/>
</dbReference>
<accession>A0A543ID88</accession>
<dbReference type="Pfam" id="PF19875">
    <property type="entry name" value="DUF6348"/>
    <property type="match status" value="1"/>
</dbReference>
<name>A0A543ID88_9ACTN</name>
<gene>
    <name evidence="1" type="ORF">FHX41_2181</name>
</gene>
<dbReference type="InterPro" id="IPR045929">
    <property type="entry name" value="DUF6348"/>
</dbReference>
<dbReference type="RefSeq" id="WP_141968052.1">
    <property type="nucleotide sequence ID" value="NZ_VFPO01000001.1"/>
</dbReference>